<evidence type="ECO:0000256" key="1">
    <source>
        <dbReference type="SAM" id="MobiDB-lite"/>
    </source>
</evidence>
<comment type="caution">
    <text evidence="2">The sequence shown here is derived from an EMBL/GenBank/DDBJ whole genome shotgun (WGS) entry which is preliminary data.</text>
</comment>
<evidence type="ECO:0000313" key="2">
    <source>
        <dbReference type="EMBL" id="EWM25298.1"/>
    </source>
</evidence>
<sequence>MTSHTKDLGPGCALPGPRLGLLHPPARGSLSLPNSTDASQGHCHDPSKSHDSTSSNRLGVTSVRSFANGRALGGPAGLSAATAAFFYPKQKAAASDTGGNGGNKGDNRGDVDEEVVIIPSIQTGRPEAEGDSGTGKEPRLLDTRSAAPGTTDAPGTSVGSPEPIAAQTRAGCASIPSEPGAVAGQASVLSPPSSASLRPPPPAEVGTEGSGPEREGGREGGREEGGAPAVKRDVNEVVEGRASSQVGNTADAGAAIQPADRTEEECVLVSDGFNPEKERPTEDEKGEGEEEDEAREAQGGEAGGRTSLSSPPLGKMLVEILSPQVAHPTDIKAADPPTSLAKHVPPAESLPPSTSYGPAVVSAGAKKKQQSSLMHYWGRKGRNTAPPAGREELGFRSGIVWLMLLARSSSTQVYAFINHFVTVCSHKVQETSKVAFKKALGKLSWKESEILTYMCKRGGNAKEGRGGQ</sequence>
<feature type="compositionally biased region" description="Low complexity" evidence="1">
    <location>
        <begin position="13"/>
        <end position="28"/>
    </location>
</feature>
<keyword evidence="3" id="KW-1185">Reference proteome</keyword>
<dbReference type="EMBL" id="AZIL01000947">
    <property type="protein sequence ID" value="EWM25298.1"/>
    <property type="molecule type" value="Genomic_DNA"/>
</dbReference>
<accession>W7TP72</accession>
<reference evidence="2 3" key="1">
    <citation type="journal article" date="2014" name="Mol. Plant">
        <title>Chromosome Scale Genome Assembly and Transcriptome Profiling of Nannochloropsis gaditana in Nitrogen Depletion.</title>
        <authorList>
            <person name="Corteggiani Carpinelli E."/>
            <person name="Telatin A."/>
            <person name="Vitulo N."/>
            <person name="Forcato C."/>
            <person name="D'Angelo M."/>
            <person name="Schiavon R."/>
            <person name="Vezzi A."/>
            <person name="Giacometti G.M."/>
            <person name="Morosinotto T."/>
            <person name="Valle G."/>
        </authorList>
    </citation>
    <scope>NUCLEOTIDE SEQUENCE [LARGE SCALE GENOMIC DNA]</scope>
    <source>
        <strain evidence="2 3">B-31</strain>
    </source>
</reference>
<protein>
    <submittedName>
        <fullName evidence="2">Uncharacterized protein</fullName>
    </submittedName>
</protein>
<dbReference type="Proteomes" id="UP000019335">
    <property type="component" value="Chromosome 11"/>
</dbReference>
<organism evidence="2 3">
    <name type="scientific">Nannochloropsis gaditana</name>
    <dbReference type="NCBI Taxonomy" id="72520"/>
    <lineage>
        <taxon>Eukaryota</taxon>
        <taxon>Sar</taxon>
        <taxon>Stramenopiles</taxon>
        <taxon>Ochrophyta</taxon>
        <taxon>Eustigmatophyceae</taxon>
        <taxon>Eustigmatales</taxon>
        <taxon>Monodopsidaceae</taxon>
        <taxon>Nannochloropsis</taxon>
    </lineage>
</organism>
<proteinExistence type="predicted"/>
<feature type="compositionally biased region" description="Basic and acidic residues" evidence="1">
    <location>
        <begin position="274"/>
        <end position="283"/>
    </location>
</feature>
<gene>
    <name evidence="2" type="ORF">Naga_100240g4</name>
</gene>
<evidence type="ECO:0000313" key="3">
    <source>
        <dbReference type="Proteomes" id="UP000019335"/>
    </source>
</evidence>
<feature type="compositionally biased region" description="Low complexity" evidence="1">
    <location>
        <begin position="186"/>
        <end position="197"/>
    </location>
</feature>
<feature type="region of interest" description="Disordered" evidence="1">
    <location>
        <begin position="330"/>
        <end position="359"/>
    </location>
</feature>
<feature type="compositionally biased region" description="Acidic residues" evidence="1">
    <location>
        <begin position="284"/>
        <end position="294"/>
    </location>
</feature>
<feature type="compositionally biased region" description="Basic and acidic residues" evidence="1">
    <location>
        <begin position="42"/>
        <end position="51"/>
    </location>
</feature>
<name>W7TP72_9STRA</name>
<dbReference type="AlphaFoldDB" id="W7TP72"/>
<feature type="region of interest" description="Disordered" evidence="1">
    <location>
        <begin position="1"/>
        <end position="58"/>
    </location>
</feature>
<feature type="compositionally biased region" description="Basic and acidic residues" evidence="1">
    <location>
        <begin position="211"/>
        <end position="239"/>
    </location>
</feature>
<feature type="region of interest" description="Disordered" evidence="1">
    <location>
        <begin position="91"/>
        <end position="312"/>
    </location>
</feature>